<evidence type="ECO:0000256" key="2">
    <source>
        <dbReference type="ARBA" id="ARBA00022518"/>
    </source>
</evidence>
<accession>A0A385PHU1</accession>
<dbReference type="EMBL" id="MH777175">
    <property type="protein sequence ID" value="AYA93510.1"/>
    <property type="molecule type" value="Genomic_DNA"/>
</dbReference>
<dbReference type="GO" id="GO:0052170">
    <property type="term" value="P:symbiont-mediated suppression of host innate immune response"/>
    <property type="evidence" value="ECO:0007669"/>
    <property type="project" value="UniProtKB-KW"/>
</dbReference>
<evidence type="ECO:0000256" key="4">
    <source>
        <dbReference type="ARBA" id="ARBA00022581"/>
    </source>
</evidence>
<evidence type="ECO:0000256" key="9">
    <source>
        <dbReference type="ARBA" id="ARBA00023015"/>
    </source>
</evidence>
<dbReference type="GO" id="GO:0006355">
    <property type="term" value="P:regulation of DNA-templated transcription"/>
    <property type="evidence" value="ECO:0007669"/>
    <property type="project" value="UniProtKB-UniRule"/>
</dbReference>
<dbReference type="GO" id="GO:0042025">
    <property type="term" value="C:host cell nucleus"/>
    <property type="evidence" value="ECO:0007669"/>
    <property type="project" value="UniProtKB-SubCell"/>
</dbReference>
<evidence type="ECO:0000256" key="11">
    <source>
        <dbReference type="ARBA" id="ARBA00023159"/>
    </source>
</evidence>
<comment type="caution">
    <text evidence="16">Lacks conserved residue(s) required for the propagation of feature annotation.</text>
</comment>
<evidence type="ECO:0000256" key="7">
    <source>
        <dbReference type="ARBA" id="ARBA00022771"/>
    </source>
</evidence>
<gene>
    <name evidence="16" type="primary">E6</name>
</gene>
<evidence type="ECO:0000256" key="15">
    <source>
        <dbReference type="ARBA" id="ARBA00023323"/>
    </source>
</evidence>
<evidence type="ECO:0000313" key="18">
    <source>
        <dbReference type="EMBL" id="AYA93510.1"/>
    </source>
</evidence>
<evidence type="ECO:0000256" key="14">
    <source>
        <dbReference type="ARBA" id="ARBA00023280"/>
    </source>
</evidence>
<evidence type="ECO:0000256" key="13">
    <source>
        <dbReference type="ARBA" id="ARBA00023200"/>
    </source>
</evidence>
<dbReference type="GO" id="GO:0030430">
    <property type="term" value="C:host cell cytoplasm"/>
    <property type="evidence" value="ECO:0007669"/>
    <property type="project" value="UniProtKB-SubCell"/>
</dbReference>
<evidence type="ECO:0000256" key="3">
    <source>
        <dbReference type="ARBA" id="ARBA00022562"/>
    </source>
</evidence>
<keyword evidence="4 16" id="KW-0945">Host-virus interaction</keyword>
<reference evidence="18" key="1">
    <citation type="journal article" date="2018" name="Nat. Med.">
        <title>Expanded skin virome in DOCK8-deficient patients.</title>
        <authorList>
            <consortium name="NISC Comparative Sequencing Program"/>
            <person name="Tirosh O."/>
            <person name="Conlan S."/>
            <person name="Deming C."/>
            <person name="Lee-Lin S.Q."/>
            <person name="Huang X."/>
            <person name="Su H.C."/>
            <person name="Freeman A.F."/>
            <person name="Segre J.A."/>
            <person name="Kong H.H."/>
        </authorList>
    </citation>
    <scope>NUCLEOTIDE SEQUENCE</scope>
    <source>
        <strain evidence="18">HPV-mSK_027</strain>
    </source>
</reference>
<name>A0A385PHU1_9PAPI</name>
<dbReference type="HAMAP" id="MF_04006">
    <property type="entry name" value="HPV_E6"/>
    <property type="match status" value="1"/>
</dbReference>
<dbReference type="InterPro" id="IPR001334">
    <property type="entry name" value="E6"/>
</dbReference>
<keyword evidence="2 16" id="KW-0244">Early protein</keyword>
<evidence type="ECO:0000256" key="17">
    <source>
        <dbReference type="RuleBase" id="RU363123"/>
    </source>
</evidence>
<keyword evidence="14 16" id="KW-0899">Viral immunoevasion</keyword>
<dbReference type="Gene3D" id="3.30.240.40">
    <property type="entry name" value="E6 early regulatory protein"/>
    <property type="match status" value="2"/>
</dbReference>
<evidence type="ECO:0000256" key="16">
    <source>
        <dbReference type="HAMAP-Rule" id="MF_04006"/>
    </source>
</evidence>
<evidence type="ECO:0000256" key="6">
    <source>
        <dbReference type="ARBA" id="ARBA00022723"/>
    </source>
</evidence>
<comment type="function">
    <text evidence="16">Plays a major role in the induction and maintenance of cellular transformation. E6 associates with host UBE3A/E6-AP ubiquitin-protein ligase and modulates its activity. Protects host keratinocytes from apoptosis by mediating the degradation of host BAK1. May also inhibit host immune response.</text>
</comment>
<keyword evidence="8 16" id="KW-0862">Zinc</keyword>
<protein>
    <recommendedName>
        <fullName evidence="16 17">Protein E6</fullName>
    </recommendedName>
</protein>
<keyword evidence="3 16" id="KW-1048">Host nucleus</keyword>
<comment type="subcellular location">
    <subcellularLocation>
        <location evidence="16 17">Host cytoplasm</location>
    </subcellularLocation>
    <subcellularLocation>
        <location evidence="16 17">Host nucleus</location>
    </subcellularLocation>
</comment>
<evidence type="ECO:0000256" key="5">
    <source>
        <dbReference type="ARBA" id="ARBA00022632"/>
    </source>
</evidence>
<evidence type="ECO:0000256" key="1">
    <source>
        <dbReference type="ARBA" id="ARBA00006346"/>
    </source>
</evidence>
<dbReference type="GO" id="GO:0039502">
    <property type="term" value="P:symbiont-mediated suppression of host type I interferon-mediated signaling pathway"/>
    <property type="evidence" value="ECO:0007669"/>
    <property type="project" value="UniProtKB-UniRule"/>
</dbReference>
<comment type="subunit">
    <text evidence="16">Forms homodimers. Interacts with ubiquitin-protein ligase UBE3A/E6-AP; this interaction stimulates UBE3A ubiquitin activity. Interacts with host BAK1.</text>
</comment>
<evidence type="ECO:0000256" key="8">
    <source>
        <dbReference type="ARBA" id="ARBA00022833"/>
    </source>
</evidence>
<dbReference type="GO" id="GO:0003677">
    <property type="term" value="F:DNA binding"/>
    <property type="evidence" value="ECO:0007669"/>
    <property type="project" value="UniProtKB-UniRule"/>
</dbReference>
<keyword evidence="7 16" id="KW-0863">Zinc-finger</keyword>
<keyword evidence="5 16" id="KW-1090">Inhibition of host innate immune response by virus</keyword>
<keyword evidence="15 16" id="KW-1119">Modulation of host cell apoptosis by virus</keyword>
<comment type="similarity">
    <text evidence="1 16 17">Belongs to the papillomaviridae E6 protein family.</text>
</comment>
<dbReference type="Pfam" id="PF00518">
    <property type="entry name" value="E6"/>
    <property type="match status" value="1"/>
</dbReference>
<keyword evidence="13 16" id="KW-1035">Host cytoplasm</keyword>
<dbReference type="GO" id="GO:0039648">
    <property type="term" value="P:symbiont-mediated perturbation of host ubiquitin-like protein modification"/>
    <property type="evidence" value="ECO:0007669"/>
    <property type="project" value="UniProtKB-UniRule"/>
</dbReference>
<dbReference type="GO" id="GO:0008270">
    <property type="term" value="F:zinc ion binding"/>
    <property type="evidence" value="ECO:0007669"/>
    <property type="project" value="UniProtKB-KW"/>
</dbReference>
<dbReference type="GO" id="GO:0052150">
    <property type="term" value="P:symbiont-mediated perturbation of host apoptosis"/>
    <property type="evidence" value="ECO:0007669"/>
    <property type="project" value="UniProtKB-KW"/>
</dbReference>
<organism evidence="18">
    <name type="scientific">Human papillomavirus</name>
    <dbReference type="NCBI Taxonomy" id="10566"/>
    <lineage>
        <taxon>Viruses</taxon>
        <taxon>Monodnaviria</taxon>
        <taxon>Shotokuvirae</taxon>
        <taxon>Cossaviricota</taxon>
        <taxon>Papovaviricetes</taxon>
        <taxon>Zurhausenvirales</taxon>
        <taxon>Papillomaviridae</taxon>
    </lineage>
</organism>
<feature type="zinc finger region" evidence="16">
    <location>
        <begin position="101"/>
        <end position="137"/>
    </location>
</feature>
<proteinExistence type="inferred from homology"/>
<keyword evidence="9 16" id="KW-0805">Transcription regulation</keyword>
<keyword evidence="12 16" id="KW-0804">Transcription</keyword>
<dbReference type="InterPro" id="IPR038575">
    <property type="entry name" value="E6_sf"/>
</dbReference>
<dbReference type="GO" id="GO:0006351">
    <property type="term" value="P:DNA-templated transcription"/>
    <property type="evidence" value="ECO:0007669"/>
    <property type="project" value="UniProtKB-UniRule"/>
</dbReference>
<keyword evidence="6 16" id="KW-0479">Metal-binding</keyword>
<sequence length="141" mass="16233">MERPKPRTVKELADTLTIPLIDLLIPCRFCDRFLTYFELLNFDYKKLQLIWTLEDFVYACCSSCAYASAQLEFTSFYEGTVQGRAIEAIENTAIGGIIIRCQYCLKLLDLVEKLGNCYKEQPFHKVRGGWKGLCRHCGSIE</sequence>
<keyword evidence="10 16" id="KW-0238">DNA-binding</keyword>
<evidence type="ECO:0000256" key="12">
    <source>
        <dbReference type="ARBA" id="ARBA00023163"/>
    </source>
</evidence>
<evidence type="ECO:0000256" key="10">
    <source>
        <dbReference type="ARBA" id="ARBA00023125"/>
    </source>
</evidence>
<dbReference type="SUPFAM" id="SSF161229">
    <property type="entry name" value="E6 C-terminal domain-like"/>
    <property type="match status" value="2"/>
</dbReference>
<keyword evidence="11 16" id="KW-0010">Activator</keyword>